<gene>
    <name evidence="2" type="ORF">SY85_19735</name>
</gene>
<reference evidence="3" key="1">
    <citation type="submission" date="2015-01" db="EMBL/GenBank/DDBJ databases">
        <title>Flavisolibacter sp./LCS9/ whole genome sequencing.</title>
        <authorList>
            <person name="Kim M.K."/>
            <person name="Srinivasan S."/>
            <person name="Lee J.-J."/>
        </authorList>
    </citation>
    <scope>NUCLEOTIDE SEQUENCE [LARGE SCALE GENOMIC DNA]</scope>
    <source>
        <strain evidence="3">LCS9</strain>
    </source>
</reference>
<evidence type="ECO:0008006" key="4">
    <source>
        <dbReference type="Google" id="ProtNLM"/>
    </source>
</evidence>
<feature type="signal peptide" evidence="1">
    <location>
        <begin position="1"/>
        <end position="22"/>
    </location>
</feature>
<reference evidence="2 3" key="2">
    <citation type="journal article" date="2016" name="Int. J. Syst. Evol. Microbiol.">
        <title>Flavisolibacter tropicus sp. nov., isolated from tropical soil.</title>
        <authorList>
            <person name="Lee J.J."/>
            <person name="Kang M.S."/>
            <person name="Kim G.S."/>
            <person name="Lee C.S."/>
            <person name="Lim S."/>
            <person name="Lee J."/>
            <person name="Roh S.H."/>
            <person name="Kang H."/>
            <person name="Ha J.M."/>
            <person name="Bae S."/>
            <person name="Jung H.Y."/>
            <person name="Kim M.K."/>
        </authorList>
    </citation>
    <scope>NUCLEOTIDE SEQUENCE [LARGE SCALE GENOMIC DNA]</scope>
    <source>
        <strain evidence="2 3">LCS9</strain>
    </source>
</reference>
<name>A0A172TZ56_9BACT</name>
<evidence type="ECO:0000313" key="3">
    <source>
        <dbReference type="Proteomes" id="UP000077177"/>
    </source>
</evidence>
<dbReference type="RefSeq" id="WP_066406775.1">
    <property type="nucleotide sequence ID" value="NZ_CP011390.1"/>
</dbReference>
<evidence type="ECO:0000313" key="2">
    <source>
        <dbReference type="EMBL" id="ANE52381.1"/>
    </source>
</evidence>
<protein>
    <recommendedName>
        <fullName evidence="4">DUF3829 domain-containing protein</fullName>
    </recommendedName>
</protein>
<sequence>MRKGLFYIVILLTATKVNCVQAQDVAAIRFADFLEQLPKPLATYKETIEAYGTFDQMDKVMGAASKEMDGSLTVLYTPLLELFKKRLDDKSQLAGLSKEERDMVEAFRHGSIGFDENNIISALRYVMDQNRPLISSGKLSWTKVSPSAPATVQKLYQQIKEVEGQFDWVAFTKQAENYRPKFGPSDGRLSEISDKFSEDLKKLPKKRIEIMDGIYDDVEDPEKAIALLEKYKTDWQQAFERMYTTRYQWWSLQYAKLSAMSKRIDAIAAQTNATEGTIQPVLADLQARTWEAWQRLYLVTQGIFIDATLAASADIQVEGSLAIYRKYKENSK</sequence>
<dbReference type="AlphaFoldDB" id="A0A172TZ56"/>
<accession>A0A172TZ56</accession>
<organism evidence="2 3">
    <name type="scientific">Flavisolibacter tropicus</name>
    <dbReference type="NCBI Taxonomy" id="1492898"/>
    <lineage>
        <taxon>Bacteria</taxon>
        <taxon>Pseudomonadati</taxon>
        <taxon>Bacteroidota</taxon>
        <taxon>Chitinophagia</taxon>
        <taxon>Chitinophagales</taxon>
        <taxon>Chitinophagaceae</taxon>
        <taxon>Flavisolibacter</taxon>
    </lineage>
</organism>
<evidence type="ECO:0000256" key="1">
    <source>
        <dbReference type="SAM" id="SignalP"/>
    </source>
</evidence>
<dbReference type="KEGG" id="fla:SY85_19735"/>
<feature type="chain" id="PRO_5008001413" description="DUF3829 domain-containing protein" evidence="1">
    <location>
        <begin position="23"/>
        <end position="332"/>
    </location>
</feature>
<dbReference type="EMBL" id="CP011390">
    <property type="protein sequence ID" value="ANE52381.1"/>
    <property type="molecule type" value="Genomic_DNA"/>
</dbReference>
<keyword evidence="1" id="KW-0732">Signal</keyword>
<proteinExistence type="predicted"/>
<keyword evidence="3" id="KW-1185">Reference proteome</keyword>
<dbReference type="Proteomes" id="UP000077177">
    <property type="component" value="Chromosome"/>
</dbReference>